<feature type="compositionally biased region" description="Basic and acidic residues" evidence="1">
    <location>
        <begin position="101"/>
        <end position="110"/>
    </location>
</feature>
<dbReference type="SUPFAM" id="SSF52490">
    <property type="entry name" value="Tubulin nucleotide-binding domain-like"/>
    <property type="match status" value="1"/>
</dbReference>
<feature type="region of interest" description="Disordered" evidence="1">
    <location>
        <begin position="90"/>
        <end position="137"/>
    </location>
</feature>
<dbReference type="eggNOG" id="ENOG502QSGH">
    <property type="taxonomic scope" value="Eukaryota"/>
</dbReference>
<reference evidence="2 3" key="1">
    <citation type="journal article" date="2003" name="Nucleic Acids Res.">
        <title>The DNA sequence of chromosome I of an African trypanosome: gene content, chromosome organisation, recombination and polymorphism.</title>
        <authorList>
            <person name="Hall N."/>
            <person name="Berriman M."/>
            <person name="Lennard N.J."/>
            <person name="Harris B.R."/>
            <person name="Hertz-Fowler C."/>
            <person name="Bart-Delabesse E.N."/>
            <person name="Gerrare C.S."/>
            <person name="Atkin R.J."/>
            <person name="Barron A.J."/>
            <person name="Bowman S."/>
            <person name="Bray-Allen S.P."/>
            <person name="Bringaud F."/>
            <person name="Clark L.N."/>
            <person name="Corton C.H."/>
            <person name="Cronin A."/>
            <person name="Davies R."/>
            <person name="Doggett J."/>
            <person name="Fraser A."/>
            <person name="Gruter E."/>
            <person name="Hall S."/>
            <person name="Harper A.D."/>
            <person name="Kay M.P."/>
            <person name="Leech V."/>
            <person name="Mayes R."/>
            <person name="Price C."/>
            <person name="Quail M.A."/>
            <person name="Rabbinowitch E."/>
            <person name="Reitter C."/>
            <person name="Rutherford K."/>
            <person name="Sasse J."/>
            <person name="Sharp S."/>
            <person name="Shownkeen R."/>
            <person name="Macleod A."/>
            <person name="Taylor S."/>
            <person name="Tweedie A."/>
            <person name="Turner C.M.R."/>
            <person name="Tait A."/>
            <person name="Gull K."/>
            <person name="Barrell B."/>
            <person name="Melville S.E."/>
        </authorList>
    </citation>
    <scope>NUCLEOTIDE SEQUENCE [LARGE SCALE GENOMIC DNA]</scope>
    <source>
        <strain evidence="2 3">927/4 GUTat10.1</strain>
    </source>
</reference>
<accession>Q4GZ65</accession>
<evidence type="ECO:0000256" key="1">
    <source>
        <dbReference type="SAM" id="MobiDB-lite"/>
    </source>
</evidence>
<dbReference type="PANTHER" id="PTHR13391">
    <property type="entry name" value="MITOCHONDRIAL DISTRIBUTION REGULATOR MISATO"/>
    <property type="match status" value="1"/>
</dbReference>
<evidence type="ECO:0000313" key="2">
    <source>
        <dbReference type="EMBL" id="CAJ16133.1"/>
    </source>
</evidence>
<dbReference type="GO" id="GO:0031981">
    <property type="term" value="C:nuclear lumen"/>
    <property type="evidence" value="ECO:0000314"/>
    <property type="project" value="GeneDB"/>
</dbReference>
<organism evidence="2 3">
    <name type="scientific">Trypanosoma brucei brucei (strain 927/4 GUTat10.1)</name>
    <dbReference type="NCBI Taxonomy" id="185431"/>
    <lineage>
        <taxon>Eukaryota</taxon>
        <taxon>Discoba</taxon>
        <taxon>Euglenozoa</taxon>
        <taxon>Kinetoplastea</taxon>
        <taxon>Metakinetoplastina</taxon>
        <taxon>Trypanosomatida</taxon>
        <taxon>Trypanosomatidae</taxon>
        <taxon>Trypanosoma</taxon>
    </lineage>
</organism>
<gene>
    <name evidence="2" type="ORF">TB927.1.1540</name>
</gene>
<dbReference type="EMBL" id="AL929603">
    <property type="protein sequence ID" value="CAJ16133.1"/>
    <property type="molecule type" value="Genomic_DNA"/>
</dbReference>
<feature type="compositionally biased region" description="Acidic residues" evidence="1">
    <location>
        <begin position="111"/>
        <end position="124"/>
    </location>
</feature>
<reference evidence="3" key="2">
    <citation type="journal article" date="2005" name="Science">
        <title>The genome of the African trypanosome Trypanosoma brucei.</title>
        <authorList>
            <person name="Berriman M."/>
            <person name="Ghedin E."/>
            <person name="Hertz-Fowler C."/>
            <person name="Blandin G."/>
            <person name="Renauld H."/>
            <person name="Bartholomeu D.C."/>
            <person name="Lennard N.J."/>
            <person name="Caler E."/>
            <person name="Hamlin N.E."/>
            <person name="Haas B."/>
            <person name="Bohme U."/>
            <person name="Hannick L."/>
            <person name="Aslett M.A."/>
            <person name="Shallom J."/>
            <person name="Marcello L."/>
            <person name="Hou L."/>
            <person name="Wickstead B."/>
            <person name="Alsmark U.C."/>
            <person name="Arrowsmith C."/>
            <person name="Atkin R.J."/>
            <person name="Barron A.J."/>
            <person name="Bringaud F."/>
            <person name="Brooks K."/>
            <person name="Carrington M."/>
            <person name="Cherevach I."/>
            <person name="Chillingworth T.J."/>
            <person name="Churcher C."/>
            <person name="Clark L.N."/>
            <person name="Corton C.H."/>
            <person name="Cronin A."/>
            <person name="Davies R.M."/>
            <person name="Doggett J."/>
            <person name="Djikeng A."/>
            <person name="Feldblyum T."/>
            <person name="Field M.C."/>
            <person name="Fraser A."/>
            <person name="Goodhead I."/>
            <person name="Hance Z."/>
            <person name="Harper D."/>
            <person name="Harris B.R."/>
            <person name="Hauser H."/>
            <person name="Hostetler J."/>
            <person name="Ivens A."/>
            <person name="Jagels K."/>
            <person name="Johnson D."/>
            <person name="Johnson J."/>
            <person name="Jones K."/>
            <person name="Kerhornou A.X."/>
            <person name="Koo H."/>
            <person name="Larke N."/>
            <person name="Landfear S."/>
            <person name="Larkin C."/>
            <person name="Leech V."/>
            <person name="Line A."/>
            <person name="Lord A."/>
            <person name="Macleod A."/>
            <person name="Mooney P.J."/>
            <person name="Moule S."/>
            <person name="Martin D.M."/>
            <person name="Morgan G.W."/>
            <person name="Mungall K."/>
            <person name="Norbertczak H."/>
            <person name="Ormond D."/>
            <person name="Pai G."/>
            <person name="Peacock C.S."/>
            <person name="Peterson J."/>
            <person name="Quail M.A."/>
            <person name="Rabbinowitsch E."/>
            <person name="Rajandream M.A."/>
            <person name="Reitter C."/>
            <person name="Salzberg S.L."/>
            <person name="Sanders M."/>
            <person name="Schobel S."/>
            <person name="Sharp S."/>
            <person name="Simmonds M."/>
            <person name="Simpson A.J."/>
            <person name="Tallon L."/>
            <person name="Turner C.M."/>
            <person name="Tait A."/>
            <person name="Tivey A.R."/>
            <person name="Van Aken S."/>
            <person name="Walker D."/>
            <person name="Wanless D."/>
            <person name="Wang S."/>
            <person name="White B."/>
            <person name="White O."/>
            <person name="Whitehead S."/>
            <person name="Woodward J."/>
            <person name="Wortman J."/>
            <person name="Adams M.D."/>
            <person name="Embley T.M."/>
            <person name="Gull K."/>
            <person name="Ullu E."/>
            <person name="Barry J.D."/>
            <person name="Fairlamb A.H."/>
            <person name="Opperdoes F."/>
            <person name="Barrell B.G."/>
            <person name="Donelson J.E."/>
            <person name="Hall N."/>
            <person name="Fraser C.M."/>
            <person name="Melville S.E."/>
            <person name="El-Sayed N.M."/>
        </authorList>
    </citation>
    <scope>NUCLEOTIDE SEQUENCE [LARGE SCALE GENOMIC DNA]</scope>
    <source>
        <strain evidence="3">927/4 GUTat10.1</strain>
    </source>
</reference>
<dbReference type="Proteomes" id="UP000008524">
    <property type="component" value="Chromosome 1"/>
</dbReference>
<proteinExistence type="predicted"/>
<dbReference type="InterPro" id="IPR036525">
    <property type="entry name" value="Tubulin/FtsZ_GTPase_sf"/>
</dbReference>
<dbReference type="InterPro" id="IPR049942">
    <property type="entry name" value="DML1/Misato"/>
</dbReference>
<dbReference type="GeneID" id="4357229"/>
<dbReference type="OMA" id="QACSFAR"/>
<dbReference type="InParanoid" id="Q4GZ65"/>
<dbReference type="STRING" id="185431.Q4GZ65"/>
<dbReference type="RefSeq" id="XP_001218856.1">
    <property type="nucleotide sequence ID" value="XM_001218855.1"/>
</dbReference>
<dbReference type="GO" id="GO:0097014">
    <property type="term" value="C:ciliary plasm"/>
    <property type="evidence" value="ECO:0000314"/>
    <property type="project" value="GeneDB"/>
</dbReference>
<dbReference type="GO" id="GO:0007005">
    <property type="term" value="P:mitochondrion organization"/>
    <property type="evidence" value="ECO:0007669"/>
    <property type="project" value="InterPro"/>
</dbReference>
<dbReference type="VEuPathDB" id="TriTrypDB:Tb927.1.1540"/>
<name>Q4GZ65_TRYB2</name>
<protein>
    <submittedName>
        <fullName evidence="2">Uncharacterized protein</fullName>
    </submittedName>
</protein>
<dbReference type="GO" id="GO:0005737">
    <property type="term" value="C:cytoplasm"/>
    <property type="evidence" value="ECO:0000314"/>
    <property type="project" value="GeneDB"/>
</dbReference>
<dbReference type="PANTHER" id="PTHR13391:SF0">
    <property type="entry name" value="PROTEIN MISATO HOMOLOG 1"/>
    <property type="match status" value="1"/>
</dbReference>
<dbReference type="OrthoDB" id="271881at2759"/>
<dbReference type="KEGG" id="tbr:TB927.1.1540"/>
<dbReference type="Gene3D" id="3.40.50.1440">
    <property type="entry name" value="Tubulin/FtsZ, GTPase domain"/>
    <property type="match status" value="1"/>
</dbReference>
<evidence type="ECO:0000313" key="3">
    <source>
        <dbReference type="Proteomes" id="UP000008524"/>
    </source>
</evidence>
<sequence length="651" mass="71284">MTERELVTLALGNYATLVAAQWANGTTSYDVAHNTLYTERHLRAVCGGAVDNNRSELQSGTDGLIRVPRLVLLDAPHATRLRCKPSLNAAAAVQNEESEGEHEQNETRIYDDDDDDDDDDESESEKDAGGDDAESRYYTRGEVGTGVFLQGDSLAMNSETHETGAFDAQRSTSETAVSSFQKSQPSLKAIKRRLFREKDDLIPWWQYICSGVASDAVHVLHPLHRIGGIPTAGGNDIPLLHNFGFGMSHLRSSVSSNVADVVESLRRQLEDADLLQGLQCFVDGDSAFGGAACNIMEEFWEDAGSKVPATFFCCFQTLPEEVAAAHSDVDFADRRKDEQCLNRLLATAKLSSHDSAVYVPMELAQWRTSFASSSSLNGSTHLAPKAAAWLQDDTATAQVVASFADTTLYGTRDEGKLNTGGCGGPAFYMQDWQAAVRPTRCLRVASALTSMPMPVHDVRLPRGDLWDFLQRNPLLQTSCGEGGGYFAPLTHAVSSGPEKESGRVLGHAVTLRGAGQLHDLTYPRQEALLRYALPLRSGNYLPLITDNSYPISSTFPRDFVLPNELVSSGALQGIDMGSHIVSTYDSAPMLQSIVAQAQKVVRRSRHLHEASYEMDGDEWKEVLEDVMVIRDDYYHPADEDYADNGDDISMN</sequence>
<dbReference type="AlphaFoldDB" id="Q4GZ65"/>
<keyword evidence="3" id="KW-1185">Reference proteome</keyword>
<feature type="compositionally biased region" description="Basic and acidic residues" evidence="1">
    <location>
        <begin position="125"/>
        <end position="137"/>
    </location>
</feature>
<dbReference type="PaxDb" id="5691-CAJ16133"/>